<name>A0A1M5QXL7_9GAMM</name>
<organism evidence="3 4">
    <name type="scientific">Ferrimonas marina</name>
    <dbReference type="NCBI Taxonomy" id="299255"/>
    <lineage>
        <taxon>Bacteria</taxon>
        <taxon>Pseudomonadati</taxon>
        <taxon>Pseudomonadota</taxon>
        <taxon>Gammaproteobacteria</taxon>
        <taxon>Alteromonadales</taxon>
        <taxon>Ferrimonadaceae</taxon>
        <taxon>Ferrimonas</taxon>
    </lineage>
</organism>
<accession>A0A1M5QXL7</accession>
<protein>
    <submittedName>
        <fullName evidence="3">Acetyl esterase/lipase</fullName>
    </submittedName>
</protein>
<dbReference type="InterPro" id="IPR050300">
    <property type="entry name" value="GDXG_lipolytic_enzyme"/>
</dbReference>
<keyword evidence="1" id="KW-0378">Hydrolase</keyword>
<feature type="domain" description="Alpha/beta hydrolase fold-3" evidence="2">
    <location>
        <begin position="76"/>
        <end position="279"/>
    </location>
</feature>
<evidence type="ECO:0000256" key="1">
    <source>
        <dbReference type="ARBA" id="ARBA00022801"/>
    </source>
</evidence>
<dbReference type="AlphaFoldDB" id="A0A1M5QXL7"/>
<gene>
    <name evidence="3" type="ORF">SAMN02745129_1389</name>
</gene>
<dbReference type="RefSeq" id="WP_067658035.1">
    <property type="nucleotide sequence ID" value="NZ_FQXG01000002.1"/>
</dbReference>
<dbReference type="SUPFAM" id="SSF53474">
    <property type="entry name" value="alpha/beta-Hydrolases"/>
    <property type="match status" value="1"/>
</dbReference>
<dbReference type="GO" id="GO:0016787">
    <property type="term" value="F:hydrolase activity"/>
    <property type="evidence" value="ECO:0007669"/>
    <property type="project" value="UniProtKB-KW"/>
</dbReference>
<dbReference type="PANTHER" id="PTHR48081:SF8">
    <property type="entry name" value="ALPHA_BETA HYDROLASE FOLD-3 DOMAIN-CONTAINING PROTEIN-RELATED"/>
    <property type="match status" value="1"/>
</dbReference>
<evidence type="ECO:0000313" key="3">
    <source>
        <dbReference type="EMBL" id="SHH18500.1"/>
    </source>
</evidence>
<dbReference type="PANTHER" id="PTHR48081">
    <property type="entry name" value="AB HYDROLASE SUPERFAMILY PROTEIN C4A8.06C"/>
    <property type="match status" value="1"/>
</dbReference>
<evidence type="ECO:0000313" key="4">
    <source>
        <dbReference type="Proteomes" id="UP000184268"/>
    </source>
</evidence>
<dbReference type="Gene3D" id="3.40.50.1820">
    <property type="entry name" value="alpha/beta hydrolase"/>
    <property type="match status" value="1"/>
</dbReference>
<proteinExistence type="predicted"/>
<dbReference type="InterPro" id="IPR029058">
    <property type="entry name" value="AB_hydrolase_fold"/>
</dbReference>
<dbReference type="Proteomes" id="UP000184268">
    <property type="component" value="Unassembled WGS sequence"/>
</dbReference>
<keyword evidence="4" id="KW-1185">Reference proteome</keyword>
<dbReference type="STRING" id="299255.SAMN02745129_1389"/>
<dbReference type="Pfam" id="PF07859">
    <property type="entry name" value="Abhydrolase_3"/>
    <property type="match status" value="1"/>
</dbReference>
<evidence type="ECO:0000259" key="2">
    <source>
        <dbReference type="Pfam" id="PF07859"/>
    </source>
</evidence>
<dbReference type="OrthoDB" id="9806180at2"/>
<dbReference type="InterPro" id="IPR013094">
    <property type="entry name" value="AB_hydrolase_3"/>
</dbReference>
<sequence length="322" mass="35785">MLHPELRPLFAQFNELIAHARAEGLSYTPEATRAALDGLRQFYSDGPQLAKVEDGTLAGVPARLYHPQPEQALPVVLYLHGGGHMCGSVELYDPMCRKLAEAAQCAVVSVEYRRSPEAPYPLGLDDCDAALQALDNGWDGVALGSERMVAGDSAGGALCASLVQRDRQRGDGRIRRQMLIYPSLDYTQSLPSCHQFGRGYLLEAEKIAWYFDQYFQQQEDRVACSPLFDTFTATYPQTLVITAGLDPLQDEGMHYHRQLVRAGALSEHHHFADMPHAFMNLEQFIPERCEQLYTLLARFIQGDSPNQCAAINPVKSHCDATT</sequence>
<dbReference type="EMBL" id="FQXG01000002">
    <property type="protein sequence ID" value="SHH18500.1"/>
    <property type="molecule type" value="Genomic_DNA"/>
</dbReference>
<reference evidence="3 4" key="1">
    <citation type="submission" date="2016-11" db="EMBL/GenBank/DDBJ databases">
        <authorList>
            <person name="Jaros S."/>
            <person name="Januszkiewicz K."/>
            <person name="Wedrychowicz H."/>
        </authorList>
    </citation>
    <scope>NUCLEOTIDE SEQUENCE [LARGE SCALE GENOMIC DNA]</scope>
    <source>
        <strain evidence="3 4">DSM 16917</strain>
    </source>
</reference>